<evidence type="ECO:0000313" key="1">
    <source>
        <dbReference type="EMBL" id="KPI85100.1"/>
    </source>
</evidence>
<proteinExistence type="predicted"/>
<evidence type="ECO:0000313" key="2">
    <source>
        <dbReference type="Proteomes" id="UP000038009"/>
    </source>
</evidence>
<protein>
    <submittedName>
        <fullName evidence="1">Uncharacterized protein</fullName>
    </submittedName>
</protein>
<gene>
    <name evidence="1" type="ORF">ABL78_5866</name>
</gene>
<organism evidence="1 2">
    <name type="scientific">Leptomonas seymouri</name>
    <dbReference type="NCBI Taxonomy" id="5684"/>
    <lineage>
        <taxon>Eukaryota</taxon>
        <taxon>Discoba</taxon>
        <taxon>Euglenozoa</taxon>
        <taxon>Kinetoplastea</taxon>
        <taxon>Metakinetoplastina</taxon>
        <taxon>Trypanosomatida</taxon>
        <taxon>Trypanosomatidae</taxon>
        <taxon>Leishmaniinae</taxon>
        <taxon>Leptomonas</taxon>
    </lineage>
</organism>
<name>A0A0N1IJF7_LEPSE</name>
<accession>A0A0N1IJF7</accession>
<sequence>MLPPKDVYSVVIHNHTDKVVTVHVAYTNVLDETSSQQTFVVAAGEQASAEQLTFTHGSAEYTMTITSVQVEGAPAKLTAPFPHVNSPTKDYPINIVSANGSIELQGKTC</sequence>
<dbReference type="Proteomes" id="UP000038009">
    <property type="component" value="Unassembled WGS sequence"/>
</dbReference>
<comment type="caution">
    <text evidence="1">The sequence shown here is derived from an EMBL/GenBank/DDBJ whole genome shotgun (WGS) entry which is preliminary data.</text>
</comment>
<reference evidence="1 2" key="1">
    <citation type="journal article" date="2015" name="PLoS Pathog.">
        <title>Leptomonas seymouri: Adaptations to the Dixenous Life Cycle Analyzed by Genome Sequencing, Transcriptome Profiling and Co-infection with Leishmania donovani.</title>
        <authorList>
            <person name="Kraeva N."/>
            <person name="Butenko A."/>
            <person name="Hlavacova J."/>
            <person name="Kostygov A."/>
            <person name="Myskova J."/>
            <person name="Grybchuk D."/>
            <person name="Lestinova T."/>
            <person name="Votypka J."/>
            <person name="Volf P."/>
            <person name="Opperdoes F."/>
            <person name="Flegontov P."/>
            <person name="Lukes J."/>
            <person name="Yurchenko V."/>
        </authorList>
    </citation>
    <scope>NUCLEOTIDE SEQUENCE [LARGE SCALE GENOMIC DNA]</scope>
    <source>
        <strain evidence="1 2">ATCC 30220</strain>
    </source>
</reference>
<dbReference type="OrthoDB" id="258422at2759"/>
<dbReference type="VEuPathDB" id="TriTrypDB:Lsey_0209_0240"/>
<dbReference type="OMA" id="HICRISV"/>
<keyword evidence="2" id="KW-1185">Reference proteome</keyword>
<dbReference type="EMBL" id="LJSK01000209">
    <property type="protein sequence ID" value="KPI85100.1"/>
    <property type="molecule type" value="Genomic_DNA"/>
</dbReference>
<dbReference type="AlphaFoldDB" id="A0A0N1IJF7"/>